<keyword evidence="1" id="KW-0812">Transmembrane</keyword>
<name>A0A953NFY6_9MOLU</name>
<evidence type="ECO:0000313" key="3">
    <source>
        <dbReference type="Proteomes" id="UP000772186"/>
    </source>
</evidence>
<accession>A0A953NFY6</accession>
<feature type="transmembrane region" description="Helical" evidence="1">
    <location>
        <begin position="133"/>
        <end position="153"/>
    </location>
</feature>
<keyword evidence="1" id="KW-1133">Transmembrane helix</keyword>
<sequence>MIENWESFAFNPWSALIPVLLVIFVFIFAIISGLRRGIIGGIIVMSFGLVGWIIALLICISISNTIVNIINEKFLNNEGYNIEVIKPLICGILMFLIQISFLIIGEIITLCFKKRIKNKFKNRKDNNVSSLSYRSLGAVLSSIGVIPCSILTANISGIVSTNNPIIDANDTMLKAISFNQAKGISKYTPGIIGGAYIADESTTKKSKNDDAEKTTISSAASYYINQMLNPSNYVLKIDFDFEKNGNKHRIVQFISADGKVLSSNNYYDENDTDENRKKFEIFDQKFGIDSKIYFQFDANKNGEFEFVDHEKESNKLTPQSEKLSKIFRFFTYSEESFSLFETVIINLAKQSLNDLFNVFYDKIQEIDNHLKDSGVQISDWVIKLDGKNFDESIRKLFKFNIANGTKIQVSSQKYINKLKNIFVKIMKENEKISNTDNQLDEENIKKKDTINSATEKVYLIMSAFINNLFISKE</sequence>
<evidence type="ECO:0000313" key="2">
    <source>
        <dbReference type="EMBL" id="MBZ4195145.1"/>
    </source>
</evidence>
<dbReference type="RefSeq" id="WP_223644274.1">
    <property type="nucleotide sequence ID" value="NZ_JAIQBY010000001.1"/>
</dbReference>
<dbReference type="EMBL" id="JAIQBY010000001">
    <property type="protein sequence ID" value="MBZ4195145.1"/>
    <property type="molecule type" value="Genomic_DNA"/>
</dbReference>
<gene>
    <name evidence="2" type="ORF">LAD73_00175</name>
</gene>
<feature type="transmembrane region" description="Helical" evidence="1">
    <location>
        <begin position="38"/>
        <end position="64"/>
    </location>
</feature>
<protein>
    <submittedName>
        <fullName evidence="2">Uncharacterized protein</fullName>
    </submittedName>
</protein>
<dbReference type="AlphaFoldDB" id="A0A953NFY6"/>
<keyword evidence="1" id="KW-0472">Membrane</keyword>
<dbReference type="Proteomes" id="UP000772186">
    <property type="component" value="Unassembled WGS sequence"/>
</dbReference>
<organism evidence="2 3">
    <name type="scientific">Mycoplasma tauri</name>
    <dbReference type="NCBI Taxonomy" id="547987"/>
    <lineage>
        <taxon>Bacteria</taxon>
        <taxon>Bacillati</taxon>
        <taxon>Mycoplasmatota</taxon>
        <taxon>Mollicutes</taxon>
        <taxon>Mycoplasmataceae</taxon>
        <taxon>Mycoplasma</taxon>
    </lineage>
</organism>
<feature type="transmembrane region" description="Helical" evidence="1">
    <location>
        <begin position="84"/>
        <end position="112"/>
    </location>
</feature>
<comment type="caution">
    <text evidence="2">The sequence shown here is derived from an EMBL/GenBank/DDBJ whole genome shotgun (WGS) entry which is preliminary data.</text>
</comment>
<proteinExistence type="predicted"/>
<keyword evidence="3" id="KW-1185">Reference proteome</keyword>
<reference evidence="2 3" key="1">
    <citation type="submission" date="2021-09" db="EMBL/GenBank/DDBJ databases">
        <title>WGS of Mycoplasma sp. Zaradi2 strains.</title>
        <authorList>
            <person name="Spergser J."/>
        </authorList>
    </citation>
    <scope>NUCLEOTIDE SEQUENCE [LARGE SCALE GENOMIC DNA]</scope>
    <source>
        <strain evidence="2 3">1331</strain>
    </source>
</reference>
<evidence type="ECO:0000256" key="1">
    <source>
        <dbReference type="SAM" id="Phobius"/>
    </source>
</evidence>
<feature type="transmembrane region" description="Helical" evidence="1">
    <location>
        <begin position="12"/>
        <end position="31"/>
    </location>
</feature>